<keyword evidence="5 13" id="KW-0255">Endonuclease</keyword>
<dbReference type="PRINTS" id="PR00696">
    <property type="entry name" value="RSOLVASERUVC"/>
</dbReference>
<organism evidence="15 16">
    <name type="scientific">candidate division WWE3 bacterium RIFCSPHIGHO2_02_FULL_38_14</name>
    <dbReference type="NCBI Taxonomy" id="1802620"/>
    <lineage>
        <taxon>Bacteria</taxon>
        <taxon>Katanobacteria</taxon>
    </lineage>
</organism>
<keyword evidence="2 13" id="KW-0963">Cytoplasm</keyword>
<dbReference type="NCBIfam" id="TIGR00228">
    <property type="entry name" value="ruvC"/>
    <property type="match status" value="1"/>
</dbReference>
<dbReference type="GO" id="GO:0006281">
    <property type="term" value="P:DNA repair"/>
    <property type="evidence" value="ECO:0007669"/>
    <property type="project" value="UniProtKB-UniRule"/>
</dbReference>
<proteinExistence type="inferred from homology"/>
<dbReference type="Proteomes" id="UP000178127">
    <property type="component" value="Unassembled WGS sequence"/>
</dbReference>
<dbReference type="GO" id="GO:0006310">
    <property type="term" value="P:DNA recombination"/>
    <property type="evidence" value="ECO:0007669"/>
    <property type="project" value="UniProtKB-UniRule"/>
</dbReference>
<dbReference type="PANTHER" id="PTHR30194">
    <property type="entry name" value="CROSSOVER JUNCTION ENDODEOXYRIBONUCLEASE RUVC"/>
    <property type="match status" value="1"/>
</dbReference>
<evidence type="ECO:0000256" key="2">
    <source>
        <dbReference type="ARBA" id="ARBA00022490"/>
    </source>
</evidence>
<evidence type="ECO:0000256" key="6">
    <source>
        <dbReference type="ARBA" id="ARBA00022763"/>
    </source>
</evidence>
<feature type="binding site" evidence="13">
    <location>
        <position position="141"/>
    </location>
    <ligand>
        <name>Mg(2+)</name>
        <dbReference type="ChEBI" id="CHEBI:18420"/>
        <label>1</label>
    </ligand>
</feature>
<feature type="active site" evidence="13">
    <location>
        <position position="141"/>
    </location>
</feature>
<keyword evidence="9 13" id="KW-0238">DNA-binding</keyword>
<dbReference type="InterPro" id="IPR036397">
    <property type="entry name" value="RNaseH_sf"/>
</dbReference>
<dbReference type="FunFam" id="3.30.420.10:FF:000002">
    <property type="entry name" value="Crossover junction endodeoxyribonuclease RuvC"/>
    <property type="match status" value="1"/>
</dbReference>
<evidence type="ECO:0000256" key="9">
    <source>
        <dbReference type="ARBA" id="ARBA00023125"/>
    </source>
</evidence>
<dbReference type="GO" id="GO:0005737">
    <property type="term" value="C:cytoplasm"/>
    <property type="evidence" value="ECO:0007669"/>
    <property type="project" value="UniProtKB-SubCell"/>
</dbReference>
<evidence type="ECO:0000256" key="4">
    <source>
        <dbReference type="ARBA" id="ARBA00022723"/>
    </source>
</evidence>
<evidence type="ECO:0000256" key="12">
    <source>
        <dbReference type="ARBA" id="ARBA00029354"/>
    </source>
</evidence>
<feature type="active site" evidence="13">
    <location>
        <position position="7"/>
    </location>
</feature>
<dbReference type="InterPro" id="IPR002176">
    <property type="entry name" value="X-over_junc_endoDNase_RuvC"/>
</dbReference>
<keyword evidence="8 13" id="KW-0460">Magnesium</keyword>
<comment type="similarity">
    <text evidence="1 13">Belongs to the RuvC family.</text>
</comment>
<dbReference type="Pfam" id="PF02075">
    <property type="entry name" value="RuvC"/>
    <property type="match status" value="1"/>
</dbReference>
<feature type="active site" evidence="13">
    <location>
        <position position="68"/>
    </location>
</feature>
<protein>
    <recommendedName>
        <fullName evidence="13 14">Crossover junction endodeoxyribonuclease RuvC</fullName>
        <ecNumber evidence="13 14">3.1.21.10</ecNumber>
    </recommendedName>
    <alternativeName>
        <fullName evidence="13">Holliday junction nuclease RuvC</fullName>
    </alternativeName>
    <alternativeName>
        <fullName evidence="13">Holliday junction resolvase RuvC</fullName>
    </alternativeName>
</protein>
<evidence type="ECO:0000256" key="5">
    <source>
        <dbReference type="ARBA" id="ARBA00022759"/>
    </source>
</evidence>
<evidence type="ECO:0000256" key="8">
    <source>
        <dbReference type="ARBA" id="ARBA00022842"/>
    </source>
</evidence>
<comment type="caution">
    <text evidence="15">The sequence shown here is derived from an EMBL/GenBank/DDBJ whole genome shotgun (WGS) entry which is preliminary data.</text>
</comment>
<dbReference type="Gene3D" id="3.30.420.10">
    <property type="entry name" value="Ribonuclease H-like superfamily/Ribonuclease H"/>
    <property type="match status" value="1"/>
</dbReference>
<reference evidence="15 16" key="1">
    <citation type="journal article" date="2016" name="Nat. Commun.">
        <title>Thousands of microbial genomes shed light on interconnected biogeochemical processes in an aquifer system.</title>
        <authorList>
            <person name="Anantharaman K."/>
            <person name="Brown C.T."/>
            <person name="Hug L.A."/>
            <person name="Sharon I."/>
            <person name="Castelle C.J."/>
            <person name="Probst A.J."/>
            <person name="Thomas B.C."/>
            <person name="Singh A."/>
            <person name="Wilkins M.J."/>
            <person name="Karaoz U."/>
            <person name="Brodie E.L."/>
            <person name="Williams K.H."/>
            <person name="Hubbard S.S."/>
            <person name="Banfield J.F."/>
        </authorList>
    </citation>
    <scope>NUCLEOTIDE SEQUENCE [LARGE SCALE GENOMIC DNA]</scope>
</reference>
<comment type="subcellular location">
    <subcellularLocation>
        <location evidence="13">Cytoplasm</location>
    </subcellularLocation>
</comment>
<dbReference type="GO" id="GO:0003677">
    <property type="term" value="F:DNA binding"/>
    <property type="evidence" value="ECO:0007669"/>
    <property type="project" value="UniProtKB-KW"/>
</dbReference>
<comment type="function">
    <text evidence="13">The RuvA-RuvB-RuvC complex processes Holliday junction (HJ) DNA during genetic recombination and DNA repair. Endonuclease that resolves HJ intermediates. Cleaves cruciform DNA by making single-stranded nicks across the HJ at symmetrical positions within the homologous arms, yielding a 5'-phosphate and a 3'-hydroxyl group; requires a central core of homology in the junction. The consensus cleavage sequence is 5'-(A/T)TT(C/G)-3'. Cleavage occurs on the 3'-side of the TT dinucleotide at the point of strand exchange. HJ branch migration catalyzed by RuvA-RuvB allows RuvC to scan DNA until it finds its consensus sequence, where it cleaves and resolves the cruciform DNA.</text>
</comment>
<keyword evidence="11 13" id="KW-0234">DNA repair</keyword>
<dbReference type="HAMAP" id="MF_00034">
    <property type="entry name" value="RuvC"/>
    <property type="match status" value="1"/>
</dbReference>
<evidence type="ECO:0000256" key="1">
    <source>
        <dbReference type="ARBA" id="ARBA00009518"/>
    </source>
</evidence>
<evidence type="ECO:0000256" key="7">
    <source>
        <dbReference type="ARBA" id="ARBA00022801"/>
    </source>
</evidence>
<gene>
    <name evidence="13" type="primary">ruvC</name>
    <name evidence="15" type="ORF">A3D91_02105</name>
</gene>
<evidence type="ECO:0000256" key="14">
    <source>
        <dbReference type="NCBIfam" id="TIGR00228"/>
    </source>
</evidence>
<dbReference type="EMBL" id="MEVD01000021">
    <property type="protein sequence ID" value="OGC52806.1"/>
    <property type="molecule type" value="Genomic_DNA"/>
</dbReference>
<dbReference type="InterPro" id="IPR012337">
    <property type="entry name" value="RNaseH-like_sf"/>
</dbReference>
<dbReference type="STRING" id="1802620.A3D91_02105"/>
<dbReference type="CDD" id="cd16962">
    <property type="entry name" value="RuvC"/>
    <property type="match status" value="1"/>
</dbReference>
<comment type="cofactor">
    <cofactor evidence="13">
        <name>Mg(2+)</name>
        <dbReference type="ChEBI" id="CHEBI:18420"/>
    </cofactor>
    <text evidence="13">Binds 2 Mg(2+) ion per subunit.</text>
</comment>
<dbReference type="PANTHER" id="PTHR30194:SF3">
    <property type="entry name" value="CROSSOVER JUNCTION ENDODEOXYRIBONUCLEASE RUVC"/>
    <property type="match status" value="1"/>
</dbReference>
<dbReference type="EC" id="3.1.21.10" evidence="13 14"/>
<feature type="binding site" evidence="13">
    <location>
        <position position="68"/>
    </location>
    <ligand>
        <name>Mg(2+)</name>
        <dbReference type="ChEBI" id="CHEBI:18420"/>
        <label>2</label>
    </ligand>
</feature>
<evidence type="ECO:0000256" key="11">
    <source>
        <dbReference type="ARBA" id="ARBA00023204"/>
    </source>
</evidence>
<dbReference type="GO" id="GO:0008821">
    <property type="term" value="F:crossover junction DNA endonuclease activity"/>
    <property type="evidence" value="ECO:0007669"/>
    <property type="project" value="UniProtKB-UniRule"/>
</dbReference>
<keyword evidence="7 13" id="KW-0378">Hydrolase</keyword>
<keyword evidence="6 13" id="KW-0227">DNA damage</keyword>
<accession>A0A1F4V6R1</accession>
<evidence type="ECO:0000256" key="10">
    <source>
        <dbReference type="ARBA" id="ARBA00023172"/>
    </source>
</evidence>
<evidence type="ECO:0000313" key="16">
    <source>
        <dbReference type="Proteomes" id="UP000178127"/>
    </source>
</evidence>
<dbReference type="GO" id="GO:0000287">
    <property type="term" value="F:magnesium ion binding"/>
    <property type="evidence" value="ECO:0007669"/>
    <property type="project" value="UniProtKB-UniRule"/>
</dbReference>
<comment type="catalytic activity">
    <reaction evidence="12 13">
        <text>Endonucleolytic cleavage at a junction such as a reciprocal single-stranded crossover between two homologous DNA duplexes (Holliday junction).</text>
        <dbReference type="EC" id="3.1.21.10"/>
    </reaction>
</comment>
<dbReference type="NCBIfam" id="NF000711">
    <property type="entry name" value="PRK00039.2-1"/>
    <property type="match status" value="1"/>
</dbReference>
<comment type="subunit">
    <text evidence="13">Homodimer which binds Holliday junction (HJ) DNA. The HJ becomes 2-fold symmetrical on binding to RuvC with unstacked arms; it has a different conformation from HJ DNA in complex with RuvA. In the full resolvosome a probable DNA-RuvA(4)-RuvB(12)-RuvC(2) complex forms which resolves the HJ.</text>
</comment>
<evidence type="ECO:0000256" key="13">
    <source>
        <dbReference type="HAMAP-Rule" id="MF_00034"/>
    </source>
</evidence>
<evidence type="ECO:0000256" key="3">
    <source>
        <dbReference type="ARBA" id="ARBA00022722"/>
    </source>
</evidence>
<dbReference type="SUPFAM" id="SSF53098">
    <property type="entry name" value="Ribonuclease H-like"/>
    <property type="match status" value="1"/>
</dbReference>
<keyword evidence="4 13" id="KW-0479">Metal-binding</keyword>
<evidence type="ECO:0000313" key="15">
    <source>
        <dbReference type="EMBL" id="OGC52806.1"/>
    </source>
</evidence>
<dbReference type="AlphaFoldDB" id="A0A1F4V6R1"/>
<sequence length="157" mass="17603">MIILGIDPGTARTGYSIIDLNENKSPNLIDHAVIQTPPETEMHKRLKMLFSELDSIAKKHSPSIMVIEKLFFNTNAKTAINVGQARGVSLLIAANRKMRVFEYTALEAKFVLTGYGRSDKKEVQEAVRKYLKLKEIIKSDDANDAVAISLCHILKFK</sequence>
<dbReference type="GO" id="GO:0048476">
    <property type="term" value="C:Holliday junction resolvase complex"/>
    <property type="evidence" value="ECO:0007669"/>
    <property type="project" value="UniProtKB-UniRule"/>
</dbReference>
<feature type="binding site" evidence="13">
    <location>
        <position position="7"/>
    </location>
    <ligand>
        <name>Mg(2+)</name>
        <dbReference type="ChEBI" id="CHEBI:18420"/>
        <label>1</label>
    </ligand>
</feature>
<keyword evidence="10 13" id="KW-0233">DNA recombination</keyword>
<keyword evidence="3 13" id="KW-0540">Nuclease</keyword>
<name>A0A1F4V6R1_UNCKA</name>